<organism evidence="2">
    <name type="scientific">Octopus bimaculoides</name>
    <name type="common">California two-spotted octopus</name>
    <dbReference type="NCBI Taxonomy" id="37653"/>
    <lineage>
        <taxon>Eukaryota</taxon>
        <taxon>Metazoa</taxon>
        <taxon>Spiralia</taxon>
        <taxon>Lophotrochozoa</taxon>
        <taxon>Mollusca</taxon>
        <taxon>Cephalopoda</taxon>
        <taxon>Coleoidea</taxon>
        <taxon>Octopodiformes</taxon>
        <taxon>Octopoda</taxon>
        <taxon>Incirrata</taxon>
        <taxon>Octopodidae</taxon>
        <taxon>Octopus</taxon>
    </lineage>
</organism>
<dbReference type="AlphaFoldDB" id="A0A0L8HAJ8"/>
<feature type="signal peptide" evidence="1">
    <location>
        <begin position="1"/>
        <end position="16"/>
    </location>
</feature>
<sequence length="100" mass="11611">MLFNFSILLFLSPPRAMPSSSISVKLKTENKFNHHRNTSIKRHDFPCNFKAFFFFGFFFFVLPSPPPLQIIKQKASIFTHVFISLFYDCAIQNSLAQNTT</sequence>
<evidence type="ECO:0000256" key="1">
    <source>
        <dbReference type="SAM" id="SignalP"/>
    </source>
</evidence>
<evidence type="ECO:0000313" key="2">
    <source>
        <dbReference type="EMBL" id="KOF85795.1"/>
    </source>
</evidence>
<dbReference type="EMBL" id="KQ418807">
    <property type="protein sequence ID" value="KOF85795.1"/>
    <property type="molecule type" value="Genomic_DNA"/>
</dbReference>
<proteinExistence type="predicted"/>
<protein>
    <recommendedName>
        <fullName evidence="3">Secreted protein</fullName>
    </recommendedName>
</protein>
<evidence type="ECO:0008006" key="3">
    <source>
        <dbReference type="Google" id="ProtNLM"/>
    </source>
</evidence>
<feature type="chain" id="PRO_5005583659" description="Secreted protein" evidence="1">
    <location>
        <begin position="17"/>
        <end position="100"/>
    </location>
</feature>
<accession>A0A0L8HAJ8</accession>
<gene>
    <name evidence="2" type="ORF">OCBIM_22019733mg</name>
</gene>
<keyword evidence="1" id="KW-0732">Signal</keyword>
<name>A0A0L8HAJ8_OCTBM</name>
<reference evidence="2" key="1">
    <citation type="submission" date="2015-07" db="EMBL/GenBank/DDBJ databases">
        <title>MeaNS - Measles Nucleotide Surveillance Program.</title>
        <authorList>
            <person name="Tran T."/>
            <person name="Druce J."/>
        </authorList>
    </citation>
    <scope>NUCLEOTIDE SEQUENCE</scope>
    <source>
        <strain evidence="2">UCB-OBI-ISO-001</strain>
        <tissue evidence="2">Gonad</tissue>
    </source>
</reference>